<comment type="caution">
    <text evidence="3">The sequence shown here is derived from an EMBL/GenBank/DDBJ whole genome shotgun (WGS) entry which is preliminary data.</text>
</comment>
<evidence type="ECO:0000313" key="4">
    <source>
        <dbReference type="Proteomes" id="UP001147782"/>
    </source>
</evidence>
<evidence type="ECO:0000256" key="2">
    <source>
        <dbReference type="SAM" id="Phobius"/>
    </source>
</evidence>
<accession>A0A9W9V7B6</accession>
<feature type="region of interest" description="Disordered" evidence="1">
    <location>
        <begin position="70"/>
        <end position="100"/>
    </location>
</feature>
<dbReference type="RefSeq" id="XP_056553842.1">
    <property type="nucleotide sequence ID" value="XM_056701779.1"/>
</dbReference>
<keyword evidence="2" id="KW-1133">Transmembrane helix</keyword>
<reference evidence="3" key="2">
    <citation type="journal article" date="2023" name="IMA Fungus">
        <title>Comparative genomic study of the Penicillium genus elucidates a diverse pangenome and 15 lateral gene transfer events.</title>
        <authorList>
            <person name="Petersen C."/>
            <person name="Sorensen T."/>
            <person name="Nielsen M.R."/>
            <person name="Sondergaard T.E."/>
            <person name="Sorensen J.L."/>
            <person name="Fitzpatrick D.A."/>
            <person name="Frisvad J.C."/>
            <person name="Nielsen K.L."/>
        </authorList>
    </citation>
    <scope>NUCLEOTIDE SEQUENCE</scope>
    <source>
        <strain evidence="3">IBT 29864</strain>
    </source>
</reference>
<evidence type="ECO:0000313" key="3">
    <source>
        <dbReference type="EMBL" id="KAJ5369100.1"/>
    </source>
</evidence>
<evidence type="ECO:0000256" key="1">
    <source>
        <dbReference type="SAM" id="MobiDB-lite"/>
    </source>
</evidence>
<gene>
    <name evidence="3" type="ORF">N7496_008860</name>
</gene>
<name>A0A9W9V7B6_9EURO</name>
<dbReference type="AlphaFoldDB" id="A0A9W9V7B6"/>
<proteinExistence type="predicted"/>
<feature type="transmembrane region" description="Helical" evidence="2">
    <location>
        <begin position="12"/>
        <end position="33"/>
    </location>
</feature>
<dbReference type="Proteomes" id="UP001147782">
    <property type="component" value="Unassembled WGS sequence"/>
</dbReference>
<reference evidence="3" key="1">
    <citation type="submission" date="2022-11" db="EMBL/GenBank/DDBJ databases">
        <authorList>
            <person name="Petersen C."/>
        </authorList>
    </citation>
    <scope>NUCLEOTIDE SEQUENCE</scope>
    <source>
        <strain evidence="3">IBT 29864</strain>
    </source>
</reference>
<dbReference type="OrthoDB" id="2688021at2759"/>
<organism evidence="3 4">
    <name type="scientific">Penicillium cataractarum</name>
    <dbReference type="NCBI Taxonomy" id="2100454"/>
    <lineage>
        <taxon>Eukaryota</taxon>
        <taxon>Fungi</taxon>
        <taxon>Dikarya</taxon>
        <taxon>Ascomycota</taxon>
        <taxon>Pezizomycotina</taxon>
        <taxon>Eurotiomycetes</taxon>
        <taxon>Eurotiomycetidae</taxon>
        <taxon>Eurotiales</taxon>
        <taxon>Aspergillaceae</taxon>
        <taxon>Penicillium</taxon>
    </lineage>
</organism>
<keyword evidence="4" id="KW-1185">Reference proteome</keyword>
<protein>
    <submittedName>
        <fullName evidence="3">Uncharacterized protein</fullName>
    </submittedName>
</protein>
<keyword evidence="2" id="KW-0812">Transmembrane</keyword>
<dbReference type="EMBL" id="JAPZBS010000007">
    <property type="protein sequence ID" value="KAJ5369100.1"/>
    <property type="molecule type" value="Genomic_DNA"/>
</dbReference>
<keyword evidence="2" id="KW-0472">Membrane</keyword>
<dbReference type="GeneID" id="81440958"/>
<sequence length="100" mass="10900">MFVDYGGGVVMFAPQITYLAVLWALFMGFVWFVSCQKPAGYLPATYGHIKTVVELVDEWHPSMFWGDKGAGENGSRHPGTAGCRLQPIEPSAPYMGSATP</sequence>